<comment type="caution">
    <text evidence="2">The sequence shown here is derived from an EMBL/GenBank/DDBJ whole genome shotgun (WGS) entry which is preliminary data.</text>
</comment>
<proteinExistence type="predicted"/>
<protein>
    <submittedName>
        <fullName evidence="2">Uncharacterized protein</fullName>
    </submittedName>
</protein>
<dbReference type="Proteomes" id="UP000324222">
    <property type="component" value="Unassembled WGS sequence"/>
</dbReference>
<organism evidence="2 3">
    <name type="scientific">Portunus trituberculatus</name>
    <name type="common">Swimming crab</name>
    <name type="synonym">Neptunus trituberculatus</name>
    <dbReference type="NCBI Taxonomy" id="210409"/>
    <lineage>
        <taxon>Eukaryota</taxon>
        <taxon>Metazoa</taxon>
        <taxon>Ecdysozoa</taxon>
        <taxon>Arthropoda</taxon>
        <taxon>Crustacea</taxon>
        <taxon>Multicrustacea</taxon>
        <taxon>Malacostraca</taxon>
        <taxon>Eumalacostraca</taxon>
        <taxon>Eucarida</taxon>
        <taxon>Decapoda</taxon>
        <taxon>Pleocyemata</taxon>
        <taxon>Brachyura</taxon>
        <taxon>Eubrachyura</taxon>
        <taxon>Portunoidea</taxon>
        <taxon>Portunidae</taxon>
        <taxon>Portuninae</taxon>
        <taxon>Portunus</taxon>
    </lineage>
</organism>
<reference evidence="2 3" key="1">
    <citation type="submission" date="2019-05" db="EMBL/GenBank/DDBJ databases">
        <title>Another draft genome of Portunus trituberculatus and its Hox gene families provides insights of decapod evolution.</title>
        <authorList>
            <person name="Jeong J.-H."/>
            <person name="Song I."/>
            <person name="Kim S."/>
            <person name="Choi T."/>
            <person name="Kim D."/>
            <person name="Ryu S."/>
            <person name="Kim W."/>
        </authorList>
    </citation>
    <scope>NUCLEOTIDE SEQUENCE [LARGE SCALE GENOMIC DNA]</scope>
    <source>
        <tissue evidence="2">Muscle</tissue>
    </source>
</reference>
<feature type="compositionally biased region" description="Low complexity" evidence="1">
    <location>
        <begin position="15"/>
        <end position="28"/>
    </location>
</feature>
<gene>
    <name evidence="2" type="ORF">E2C01_072247</name>
</gene>
<evidence type="ECO:0000256" key="1">
    <source>
        <dbReference type="SAM" id="MobiDB-lite"/>
    </source>
</evidence>
<evidence type="ECO:0000313" key="3">
    <source>
        <dbReference type="Proteomes" id="UP000324222"/>
    </source>
</evidence>
<feature type="region of interest" description="Disordered" evidence="1">
    <location>
        <begin position="13"/>
        <end position="36"/>
    </location>
</feature>
<dbReference type="EMBL" id="VSRR010046719">
    <property type="protein sequence ID" value="MPC77781.1"/>
    <property type="molecule type" value="Genomic_DNA"/>
</dbReference>
<accession>A0A5B7HXH2</accession>
<sequence>MTQFIFYFLFPLPPSSSSSSCSSSSFPLQQRRRHPRKRWGERLAILVLIIRVPDSLPSLSLTATFHPPPSTHGPRPSTLPTRHPSS</sequence>
<evidence type="ECO:0000313" key="2">
    <source>
        <dbReference type="EMBL" id="MPC77781.1"/>
    </source>
</evidence>
<name>A0A5B7HXH2_PORTR</name>
<feature type="region of interest" description="Disordered" evidence="1">
    <location>
        <begin position="61"/>
        <end position="86"/>
    </location>
</feature>
<dbReference type="AlphaFoldDB" id="A0A5B7HXH2"/>
<keyword evidence="3" id="KW-1185">Reference proteome</keyword>